<evidence type="ECO:0000256" key="2">
    <source>
        <dbReference type="ARBA" id="ARBA00010876"/>
    </source>
</evidence>
<name>A0A7H9EKL8_9LACO</name>
<gene>
    <name evidence="6" type="ORF">GTO87_06380</name>
</gene>
<evidence type="ECO:0000313" key="7">
    <source>
        <dbReference type="Proteomes" id="UP000510886"/>
    </source>
</evidence>
<dbReference type="InterPro" id="IPR050188">
    <property type="entry name" value="RluA_PseudoU_synthase"/>
</dbReference>
<dbReference type="Gene3D" id="3.30.2350.10">
    <property type="entry name" value="Pseudouridine synthase"/>
    <property type="match status" value="1"/>
</dbReference>
<dbReference type="AlphaFoldDB" id="A0A7H9EKL8"/>
<dbReference type="PROSITE" id="PS01129">
    <property type="entry name" value="PSI_RLU"/>
    <property type="match status" value="1"/>
</dbReference>
<dbReference type="GO" id="GO:0009982">
    <property type="term" value="F:pseudouridine synthase activity"/>
    <property type="evidence" value="ECO:0007669"/>
    <property type="project" value="InterPro"/>
</dbReference>
<dbReference type="SUPFAM" id="SSF55120">
    <property type="entry name" value="Pseudouridine synthase"/>
    <property type="match status" value="1"/>
</dbReference>
<evidence type="ECO:0000313" key="6">
    <source>
        <dbReference type="EMBL" id="QLL78260.1"/>
    </source>
</evidence>
<proteinExistence type="inferred from homology"/>
<dbReference type="InterPro" id="IPR006145">
    <property type="entry name" value="PsdUridine_synth_RsuA/RluA"/>
</dbReference>
<reference evidence="6 7" key="1">
    <citation type="submission" date="2020-01" db="EMBL/GenBank/DDBJ databases">
        <title>Complete and circular genome sequences of six lactobacillus isolates from horses.</title>
        <authorList>
            <person name="Hassan H.M."/>
        </authorList>
    </citation>
    <scope>NUCLEOTIDE SEQUENCE [LARGE SCALE GENOMIC DNA]</scope>
    <source>
        <strain evidence="6 7">1A</strain>
    </source>
</reference>
<protein>
    <recommendedName>
        <fullName evidence="4">Pseudouridine synthase</fullName>
        <ecNumber evidence="4">5.4.99.-</ecNumber>
    </recommendedName>
</protein>
<dbReference type="InterPro" id="IPR020103">
    <property type="entry name" value="PsdUridine_synth_cat_dom_sf"/>
</dbReference>
<dbReference type="PANTHER" id="PTHR21600:SF35">
    <property type="entry name" value="PSEUDOURIDINE SYNTHASE"/>
    <property type="match status" value="1"/>
</dbReference>
<dbReference type="InterPro" id="IPR006224">
    <property type="entry name" value="PsdUridine_synth_RluA-like_CS"/>
</dbReference>
<accession>A0A7H9EKL8</accession>
<dbReference type="CDD" id="cd02869">
    <property type="entry name" value="PseudoU_synth_RluA_like"/>
    <property type="match status" value="1"/>
</dbReference>
<dbReference type="KEGG" id="lsw:GTO87_06380"/>
<comment type="similarity">
    <text evidence="2 4">Belongs to the pseudouridine synthase RluA family.</text>
</comment>
<comment type="function">
    <text evidence="4">Responsible for synthesis of pseudouridine from uracil.</text>
</comment>
<evidence type="ECO:0000256" key="3">
    <source>
        <dbReference type="PIRSR" id="PIRSR606225-1"/>
    </source>
</evidence>
<evidence type="ECO:0000256" key="4">
    <source>
        <dbReference type="RuleBase" id="RU362028"/>
    </source>
</evidence>
<dbReference type="InterPro" id="IPR006225">
    <property type="entry name" value="PsdUridine_synth_RluC/D"/>
</dbReference>
<dbReference type="PANTHER" id="PTHR21600">
    <property type="entry name" value="MITOCHONDRIAL RNA PSEUDOURIDINE SYNTHASE"/>
    <property type="match status" value="1"/>
</dbReference>
<feature type="domain" description="Pseudouridine synthase RsuA/RluA-like" evidence="5">
    <location>
        <begin position="87"/>
        <end position="240"/>
    </location>
</feature>
<keyword evidence="4" id="KW-0413">Isomerase</keyword>
<dbReference type="EMBL" id="CP047418">
    <property type="protein sequence ID" value="QLL78260.1"/>
    <property type="molecule type" value="Genomic_DNA"/>
</dbReference>
<dbReference type="GO" id="GO:0000455">
    <property type="term" value="P:enzyme-directed rRNA pseudouridine synthesis"/>
    <property type="evidence" value="ECO:0007669"/>
    <property type="project" value="TreeGrafter"/>
</dbReference>
<dbReference type="Pfam" id="PF00849">
    <property type="entry name" value="PseudoU_synth_2"/>
    <property type="match status" value="1"/>
</dbReference>
<dbReference type="NCBIfam" id="TIGR00005">
    <property type="entry name" value="rluA_subfam"/>
    <property type="match status" value="1"/>
</dbReference>
<dbReference type="EC" id="5.4.99.-" evidence="4"/>
<dbReference type="Proteomes" id="UP000510886">
    <property type="component" value="Chromosome"/>
</dbReference>
<feature type="active site" evidence="3">
    <location>
        <position position="137"/>
    </location>
</feature>
<sequence length="298" mass="33675">MDLQWEYQGEVPMKLKTFLKEQQLSRRLLSTIRNDVEGTILVNGQSSRKIDKLFAGDQVHVILPPEQISTNIVPSFVPIQVVYEDRDFLVVNKPGHLASIPSAVHPDDSLVSRVWGYYLLRGYEQQGIVPHIVTRLDRDTSGLVLFAKHRLAHAAVAQQLTAHTLLKHYYAIIAGDDLETDFVVAQPIGPDPDNVYKRQVRSDGKLAYSHFTRLKVSNGNSLYEVDLKTGRTHQIRVHAAFMGHPLIGDRLYGGPQGVGLERQALHCHYLQFWQPFSHKQVVVNTPLPSELAQLLKLK</sequence>
<dbReference type="GO" id="GO:0140098">
    <property type="term" value="F:catalytic activity, acting on RNA"/>
    <property type="evidence" value="ECO:0007669"/>
    <property type="project" value="UniProtKB-ARBA"/>
</dbReference>
<dbReference type="GO" id="GO:0003723">
    <property type="term" value="F:RNA binding"/>
    <property type="evidence" value="ECO:0007669"/>
    <property type="project" value="InterPro"/>
</dbReference>
<evidence type="ECO:0000259" key="5">
    <source>
        <dbReference type="Pfam" id="PF00849"/>
    </source>
</evidence>
<evidence type="ECO:0000256" key="1">
    <source>
        <dbReference type="ARBA" id="ARBA00000073"/>
    </source>
</evidence>
<organism evidence="6 7">
    <name type="scientific">Ligilactobacillus saerimneri</name>
    <dbReference type="NCBI Taxonomy" id="228229"/>
    <lineage>
        <taxon>Bacteria</taxon>
        <taxon>Bacillati</taxon>
        <taxon>Bacillota</taxon>
        <taxon>Bacilli</taxon>
        <taxon>Lactobacillales</taxon>
        <taxon>Lactobacillaceae</taxon>
        <taxon>Ligilactobacillus</taxon>
    </lineage>
</organism>
<dbReference type="RefSeq" id="WP_180848527.1">
    <property type="nucleotide sequence ID" value="NZ_CP047418.1"/>
</dbReference>
<comment type="catalytic activity">
    <reaction evidence="1 4">
        <text>a uridine in RNA = a pseudouridine in RNA</text>
        <dbReference type="Rhea" id="RHEA:48348"/>
        <dbReference type="Rhea" id="RHEA-COMP:12068"/>
        <dbReference type="Rhea" id="RHEA-COMP:12069"/>
        <dbReference type="ChEBI" id="CHEBI:65314"/>
        <dbReference type="ChEBI" id="CHEBI:65315"/>
    </reaction>
</comment>